<reference evidence="4" key="1">
    <citation type="submission" date="2021-01" db="EMBL/GenBank/DDBJ databases">
        <authorList>
            <person name="Corre E."/>
            <person name="Pelletier E."/>
            <person name="Niang G."/>
            <person name="Scheremetjew M."/>
            <person name="Finn R."/>
            <person name="Kale V."/>
            <person name="Holt S."/>
            <person name="Cochrane G."/>
            <person name="Meng A."/>
            <person name="Brown T."/>
            <person name="Cohen L."/>
        </authorList>
    </citation>
    <scope>NUCLEOTIDE SEQUENCE</scope>
    <source>
        <strain evidence="4">MM31A-1</strain>
    </source>
</reference>
<dbReference type="GO" id="GO:0045454">
    <property type="term" value="P:cell redox homeostasis"/>
    <property type="evidence" value="ECO:0007669"/>
    <property type="project" value="TreeGrafter"/>
</dbReference>
<keyword evidence="3" id="KW-0812">Transmembrane</keyword>
<dbReference type="InterPro" id="IPR036249">
    <property type="entry name" value="Thioredoxin-like_sf"/>
</dbReference>
<evidence type="ECO:0008006" key="5">
    <source>
        <dbReference type="Google" id="ProtNLM"/>
    </source>
</evidence>
<dbReference type="NCBIfam" id="TIGR02174">
    <property type="entry name" value="CXXU_selWTH"/>
    <property type="match status" value="1"/>
</dbReference>
<keyword evidence="3" id="KW-0472">Membrane</keyword>
<dbReference type="PANTHER" id="PTHR13544:SF0">
    <property type="entry name" value="THIOREDOXIN REDUCTASE-LIKE SELENOPROTEIN T"/>
    <property type="match status" value="1"/>
</dbReference>
<feature type="transmembrane region" description="Helical" evidence="3">
    <location>
        <begin position="36"/>
        <end position="55"/>
    </location>
</feature>
<dbReference type="SUPFAM" id="SSF52833">
    <property type="entry name" value="Thioredoxin-like"/>
    <property type="match status" value="1"/>
</dbReference>
<proteinExistence type="predicted"/>
<evidence type="ECO:0000313" key="4">
    <source>
        <dbReference type="EMBL" id="CAE0467446.1"/>
    </source>
</evidence>
<dbReference type="Pfam" id="PF10262">
    <property type="entry name" value="Rdx"/>
    <property type="match status" value="1"/>
</dbReference>
<dbReference type="EMBL" id="HBIO01015954">
    <property type="protein sequence ID" value="CAE0467446.1"/>
    <property type="molecule type" value="Transcribed_RNA"/>
</dbReference>
<dbReference type="GO" id="GO:0005789">
    <property type="term" value="C:endoplasmic reticulum membrane"/>
    <property type="evidence" value="ECO:0007669"/>
    <property type="project" value="TreeGrafter"/>
</dbReference>
<accession>A0A7S3VA26</accession>
<dbReference type="Gene3D" id="3.40.30.10">
    <property type="entry name" value="Glutaredoxin"/>
    <property type="match status" value="1"/>
</dbReference>
<keyword evidence="1" id="KW-0732">Signal</keyword>
<protein>
    <recommendedName>
        <fullName evidence="5">Selenoprotein T</fullName>
    </recommendedName>
</protein>
<dbReference type="GO" id="GO:0004791">
    <property type="term" value="F:thioredoxin-disulfide reductase (NADPH) activity"/>
    <property type="evidence" value="ECO:0007669"/>
    <property type="project" value="TreeGrafter"/>
</dbReference>
<evidence type="ECO:0000256" key="2">
    <source>
        <dbReference type="ARBA" id="ARBA00023284"/>
    </source>
</evidence>
<dbReference type="InterPro" id="IPR019389">
    <property type="entry name" value="Selenoprotein_T"/>
</dbReference>
<dbReference type="PANTHER" id="PTHR13544">
    <property type="entry name" value="SELENOPROTEIN T"/>
    <property type="match status" value="1"/>
</dbReference>
<keyword evidence="3" id="KW-1133">Transmembrane helix</keyword>
<name>A0A7S3VA26_9STRA</name>
<keyword evidence="2" id="KW-0676">Redox-active center</keyword>
<organism evidence="4">
    <name type="scientific">Chaetoceros debilis</name>
    <dbReference type="NCBI Taxonomy" id="122233"/>
    <lineage>
        <taxon>Eukaryota</taxon>
        <taxon>Sar</taxon>
        <taxon>Stramenopiles</taxon>
        <taxon>Ochrophyta</taxon>
        <taxon>Bacillariophyta</taxon>
        <taxon>Coscinodiscophyceae</taxon>
        <taxon>Chaetocerotophycidae</taxon>
        <taxon>Chaetocerotales</taxon>
        <taxon>Chaetocerotaceae</taxon>
        <taxon>Chaetoceros</taxon>
    </lineage>
</organism>
<sequence>MQRNYLTIKQFLESEFPELRGNIDGGNPPPPEYVQYLQQILSVLHLGAVAMIFMGDSVWSMIPMMSGPPKWYQTCKQYPLQTFMGLFFVLPTLIQSQVTTGAFEIALDGDVLFSKIAVGRFPTGPELVHLFQKALEK</sequence>
<evidence type="ECO:0000256" key="3">
    <source>
        <dbReference type="SAM" id="Phobius"/>
    </source>
</evidence>
<dbReference type="AlphaFoldDB" id="A0A7S3VA26"/>
<evidence type="ECO:0000256" key="1">
    <source>
        <dbReference type="ARBA" id="ARBA00022729"/>
    </source>
</evidence>
<dbReference type="InterPro" id="IPR011893">
    <property type="entry name" value="Selenoprotein_Rdx-typ"/>
</dbReference>
<gene>
    <name evidence="4" type="ORF">CDEB00056_LOCUS12298</name>
</gene>